<dbReference type="AlphaFoldDB" id="A0A645AAU4"/>
<sequence length="53" mass="5802">MHGKVLPAQLHGFQPHVDQHLGAKVGGDAHRMARFKHHIDHRVARGNHNVAGG</sequence>
<evidence type="ECO:0000313" key="1">
    <source>
        <dbReference type="EMBL" id="MPM50339.1"/>
    </source>
</evidence>
<gene>
    <name evidence="1" type="ORF">SDC9_97078</name>
</gene>
<reference evidence="1" key="1">
    <citation type="submission" date="2019-08" db="EMBL/GenBank/DDBJ databases">
        <authorList>
            <person name="Kucharzyk K."/>
            <person name="Murdoch R.W."/>
            <person name="Higgins S."/>
            <person name="Loffler F."/>
        </authorList>
    </citation>
    <scope>NUCLEOTIDE SEQUENCE</scope>
</reference>
<organism evidence="1">
    <name type="scientific">bioreactor metagenome</name>
    <dbReference type="NCBI Taxonomy" id="1076179"/>
    <lineage>
        <taxon>unclassified sequences</taxon>
        <taxon>metagenomes</taxon>
        <taxon>ecological metagenomes</taxon>
    </lineage>
</organism>
<name>A0A645AAU4_9ZZZZ</name>
<comment type="caution">
    <text evidence="1">The sequence shown here is derived from an EMBL/GenBank/DDBJ whole genome shotgun (WGS) entry which is preliminary data.</text>
</comment>
<accession>A0A645AAU4</accession>
<protein>
    <submittedName>
        <fullName evidence="1">Uncharacterized protein</fullName>
    </submittedName>
</protein>
<proteinExistence type="predicted"/>
<dbReference type="EMBL" id="VSSQ01012923">
    <property type="protein sequence ID" value="MPM50339.1"/>
    <property type="molecule type" value="Genomic_DNA"/>
</dbReference>